<dbReference type="SMART" id="SM00425">
    <property type="entry name" value="TBOX"/>
    <property type="match status" value="1"/>
</dbReference>
<dbReference type="AlphaFoldDB" id="A0A0E4G3Y0"/>
<evidence type="ECO:0000259" key="9">
    <source>
        <dbReference type="PROSITE" id="PS50252"/>
    </source>
</evidence>
<gene>
    <name evidence="10" type="primary">brachyury</name>
</gene>
<sequence>MMKTYGMNVSHILDAVELGLNAGKEKGDPTERQLNVLLEEIEIWKKFEENVNEMIVTKSGRRMFPVLKVSVCGLDPESMYSVVVEFVQIDAHRWKYVNGEWIAGGKAEPPPPNCVYMHPDSPNFGAHWMKDSVHFNKVKLTNKPNPSGMIMLNSLHKYEPRIHIIKVGNREERKHVSTVSFKATHFIAVTAYQNEEVTALKIKFNPFAKAFLDAKERPLEHRDFDLHTEMTQSQYPQLNSWYLPPHGSLCSPSAAHYSNSNNSSSNSQCERYPISRSQRPSPYPQPYQRHSPTQNFCKREPSPCLMNIPENWNPPVPINLTSAATQYTMWPGHEARLSPPNTVQFSTQYSNRNSPLSPVSIYEEVTTESSPDPCDSPPRQRSSRWTDVTPPPSCL</sequence>
<accession>A0A0E4G3Y0</accession>
<name>A0A0E4G3Y0_9BILA</name>
<organism evidence="10">
    <name type="scientific">Euperipatoides kanangrensis</name>
    <dbReference type="NCBI Taxonomy" id="488523"/>
    <lineage>
        <taxon>Eukaryota</taxon>
        <taxon>Metazoa</taxon>
        <taxon>Ecdysozoa</taxon>
        <taxon>Onychophora</taxon>
        <taxon>Udeonychophora</taxon>
        <taxon>Euonychophora</taxon>
        <taxon>Peripatopsidae</taxon>
        <taxon>Euperipatoides</taxon>
    </lineage>
</organism>
<feature type="compositionally biased region" description="Low complexity" evidence="8">
    <location>
        <begin position="258"/>
        <end position="292"/>
    </location>
</feature>
<dbReference type="InterPro" id="IPR046360">
    <property type="entry name" value="T-box_DNA-bd"/>
</dbReference>
<dbReference type="PROSITE" id="PS01283">
    <property type="entry name" value="TBOX_1"/>
    <property type="match status" value="1"/>
</dbReference>
<comment type="caution">
    <text evidence="7">Lacks conserved residue(s) required for the propagation of feature annotation.</text>
</comment>
<evidence type="ECO:0000256" key="7">
    <source>
        <dbReference type="PROSITE-ProRule" id="PRU00201"/>
    </source>
</evidence>
<dbReference type="InterPro" id="IPR001699">
    <property type="entry name" value="TF_T-box"/>
</dbReference>
<feature type="region of interest" description="Disordered" evidence="8">
    <location>
        <begin position="339"/>
        <end position="395"/>
    </location>
</feature>
<dbReference type="PANTHER" id="PTHR11267">
    <property type="entry name" value="T-BOX PROTEIN-RELATED"/>
    <property type="match status" value="1"/>
</dbReference>
<evidence type="ECO:0000256" key="1">
    <source>
        <dbReference type="ARBA" id="ARBA00004123"/>
    </source>
</evidence>
<dbReference type="InterPro" id="IPR018186">
    <property type="entry name" value="TF_T-box_CS"/>
</dbReference>
<dbReference type="PROSITE" id="PS01264">
    <property type="entry name" value="TBOX_2"/>
    <property type="match status" value="1"/>
</dbReference>
<feature type="compositionally biased region" description="Polar residues" evidence="8">
    <location>
        <begin position="339"/>
        <end position="357"/>
    </location>
</feature>
<keyword evidence="6 7" id="KW-0539">Nucleus</keyword>
<dbReference type="GO" id="GO:0000981">
    <property type="term" value="F:DNA-binding transcription factor activity, RNA polymerase II-specific"/>
    <property type="evidence" value="ECO:0007669"/>
    <property type="project" value="TreeGrafter"/>
</dbReference>
<evidence type="ECO:0000256" key="5">
    <source>
        <dbReference type="ARBA" id="ARBA00023163"/>
    </source>
</evidence>
<feature type="region of interest" description="Disordered" evidence="8">
    <location>
        <begin position="257"/>
        <end position="298"/>
    </location>
</feature>
<keyword evidence="2" id="KW-0217">Developmental protein</keyword>
<evidence type="ECO:0000313" key="10">
    <source>
        <dbReference type="EMBL" id="CEP25537.1"/>
    </source>
</evidence>
<dbReference type="GO" id="GO:0045893">
    <property type="term" value="P:positive regulation of DNA-templated transcription"/>
    <property type="evidence" value="ECO:0007669"/>
    <property type="project" value="InterPro"/>
</dbReference>
<dbReference type="InterPro" id="IPR002070">
    <property type="entry name" value="TF_Brachyury"/>
</dbReference>
<dbReference type="GO" id="GO:0001708">
    <property type="term" value="P:cell fate specification"/>
    <property type="evidence" value="ECO:0007669"/>
    <property type="project" value="TreeGrafter"/>
</dbReference>
<feature type="domain" description="T-box" evidence="9">
    <location>
        <begin position="38"/>
        <end position="213"/>
    </location>
</feature>
<dbReference type="Pfam" id="PF00907">
    <property type="entry name" value="T-box"/>
    <property type="match status" value="1"/>
</dbReference>
<dbReference type="InterPro" id="IPR036960">
    <property type="entry name" value="T-box_sf"/>
</dbReference>
<dbReference type="PRINTS" id="PR00938">
    <property type="entry name" value="BRACHYURY"/>
</dbReference>
<evidence type="ECO:0000256" key="4">
    <source>
        <dbReference type="ARBA" id="ARBA00023125"/>
    </source>
</evidence>
<dbReference type="Gene3D" id="2.60.40.820">
    <property type="entry name" value="Transcription factor, T-box"/>
    <property type="match status" value="1"/>
</dbReference>
<dbReference type="CDD" id="cd20192">
    <property type="entry name" value="T-box_TBXT_TBX19-like"/>
    <property type="match status" value="1"/>
</dbReference>
<dbReference type="GO" id="GO:0000978">
    <property type="term" value="F:RNA polymerase II cis-regulatory region sequence-specific DNA binding"/>
    <property type="evidence" value="ECO:0007669"/>
    <property type="project" value="InterPro"/>
</dbReference>
<dbReference type="FunFam" id="2.60.40.820:FF:000002">
    <property type="entry name" value="T-box transcription factor Brachyury"/>
    <property type="match status" value="1"/>
</dbReference>
<dbReference type="GO" id="GO:0005634">
    <property type="term" value="C:nucleus"/>
    <property type="evidence" value="ECO:0007669"/>
    <property type="project" value="UniProtKB-SubCell"/>
</dbReference>
<dbReference type="EMBL" id="LN812023">
    <property type="protein sequence ID" value="CEP25537.1"/>
    <property type="molecule type" value="mRNA"/>
</dbReference>
<dbReference type="PANTHER" id="PTHR11267:SF106">
    <property type="entry name" value="T-RELATED PROTEIN"/>
    <property type="match status" value="1"/>
</dbReference>
<evidence type="ECO:0000256" key="6">
    <source>
        <dbReference type="ARBA" id="ARBA00023242"/>
    </source>
</evidence>
<dbReference type="GO" id="GO:0000785">
    <property type="term" value="C:chromatin"/>
    <property type="evidence" value="ECO:0007669"/>
    <property type="project" value="TreeGrafter"/>
</dbReference>
<comment type="subcellular location">
    <subcellularLocation>
        <location evidence="1 7">Nucleus</location>
    </subcellularLocation>
</comment>
<evidence type="ECO:0000256" key="2">
    <source>
        <dbReference type="ARBA" id="ARBA00022473"/>
    </source>
</evidence>
<dbReference type="SUPFAM" id="SSF49417">
    <property type="entry name" value="p53-like transcription factors"/>
    <property type="match status" value="1"/>
</dbReference>
<evidence type="ECO:0000256" key="3">
    <source>
        <dbReference type="ARBA" id="ARBA00023015"/>
    </source>
</evidence>
<dbReference type="InterPro" id="IPR008967">
    <property type="entry name" value="p53-like_TF_DNA-bd_sf"/>
</dbReference>
<keyword evidence="3" id="KW-0805">Transcription regulation</keyword>
<dbReference type="PRINTS" id="PR00937">
    <property type="entry name" value="TBOX"/>
</dbReference>
<reference evidence="10" key="1">
    <citation type="journal article" date="2015" name="Proc. R. Soc. B">
        <title>Fate and nature of the onychophoran mouth-anus furrow and its contribution to the blastopore.</title>
        <authorList>
            <person name="Janssen R."/>
            <person name="Jorgensen M."/>
            <person name="Lagebro L."/>
            <person name="Budd G.E."/>
        </authorList>
    </citation>
    <scope>NUCLEOTIDE SEQUENCE</scope>
    <source>
        <tissue evidence="10">Mix of embryonic stages 1-22</tissue>
    </source>
</reference>
<keyword evidence="4 7" id="KW-0238">DNA-binding</keyword>
<evidence type="ECO:0000256" key="8">
    <source>
        <dbReference type="SAM" id="MobiDB-lite"/>
    </source>
</evidence>
<protein>
    <submittedName>
        <fullName evidence="10">Transcription factor T-Box</fullName>
    </submittedName>
</protein>
<dbReference type="PROSITE" id="PS50252">
    <property type="entry name" value="TBOX_3"/>
    <property type="match status" value="1"/>
</dbReference>
<keyword evidence="5" id="KW-0804">Transcription</keyword>
<proteinExistence type="evidence at transcript level"/>